<dbReference type="RefSeq" id="WP_184284416.1">
    <property type="nucleotide sequence ID" value="NZ_BMCO01000004.1"/>
</dbReference>
<evidence type="ECO:0000313" key="4">
    <source>
        <dbReference type="Proteomes" id="UP000534001"/>
    </source>
</evidence>
<protein>
    <submittedName>
        <fullName evidence="3">ABC-2 type transport system permease protein</fullName>
    </submittedName>
</protein>
<evidence type="ECO:0000313" key="2">
    <source>
        <dbReference type="EMBL" id="CAD2081342.1"/>
    </source>
</evidence>
<sequence length="240" mass="27302">MRISKLVSYDLKNIMTSWLTYFSIVLCVLPAFGIAYSVANFKGPFEVIQLTYFFAFFGSLLVVIIAMLSFTKDLSQNTVTLLMNEKSSRLKYFISKVITIGIVGLIFGITGTLSTYFLAEYAGLEMSSELFWQITVHYILYALFYGTLFLTISTFYTNVLALFIIAILSIVLLPTLLDGLLMWSELPESIGTFITDWLPLYFISETVGSHNWNTEHYISTVITIILIIVIGLIRIQKRDY</sequence>
<evidence type="ECO:0000256" key="1">
    <source>
        <dbReference type="SAM" id="Phobius"/>
    </source>
</evidence>
<evidence type="ECO:0000313" key="5">
    <source>
        <dbReference type="Proteomes" id="UP000545588"/>
    </source>
</evidence>
<keyword evidence="1" id="KW-1133">Transmembrane helix</keyword>
<feature type="transmembrane region" description="Helical" evidence="1">
    <location>
        <begin position="92"/>
        <end position="118"/>
    </location>
</feature>
<evidence type="ECO:0000313" key="3">
    <source>
        <dbReference type="EMBL" id="MBB6424126.1"/>
    </source>
</evidence>
<feature type="transmembrane region" description="Helical" evidence="1">
    <location>
        <begin position="130"/>
        <end position="152"/>
    </location>
</feature>
<keyword evidence="5" id="KW-1185">Reference proteome</keyword>
<reference evidence="2 4" key="1">
    <citation type="submission" date="2020-07" db="EMBL/GenBank/DDBJ databases">
        <authorList>
            <person name="Criscuolo A."/>
        </authorList>
    </citation>
    <scope>NUCLEOTIDE SEQUENCE [LARGE SCALE GENOMIC DNA]</scope>
    <source>
        <strain evidence="2">CIP111751</strain>
    </source>
</reference>
<feature type="transmembrane region" description="Helical" evidence="1">
    <location>
        <begin position="159"/>
        <end position="177"/>
    </location>
</feature>
<feature type="transmembrane region" description="Helical" evidence="1">
    <location>
        <begin position="51"/>
        <end position="71"/>
    </location>
</feature>
<dbReference type="Proteomes" id="UP000534001">
    <property type="component" value="Unassembled WGS sequence"/>
</dbReference>
<keyword evidence="1" id="KW-0472">Membrane</keyword>
<feature type="transmembrane region" description="Helical" evidence="1">
    <location>
        <begin position="21"/>
        <end position="39"/>
    </location>
</feature>
<organism evidence="2 4">
    <name type="scientific">Jeotgalicoccus coquinae</name>
    <dbReference type="NCBI Taxonomy" id="709509"/>
    <lineage>
        <taxon>Bacteria</taxon>
        <taxon>Bacillati</taxon>
        <taxon>Bacillota</taxon>
        <taxon>Bacilli</taxon>
        <taxon>Bacillales</taxon>
        <taxon>Staphylococcaceae</taxon>
        <taxon>Jeotgalicoccus</taxon>
    </lineage>
</organism>
<dbReference type="EMBL" id="CAJEWA010000007">
    <property type="protein sequence ID" value="CAD2081342.1"/>
    <property type="molecule type" value="Genomic_DNA"/>
</dbReference>
<proteinExistence type="predicted"/>
<name>A0A6V7RT43_9STAP</name>
<comment type="caution">
    <text evidence="2">The sequence shown here is derived from an EMBL/GenBank/DDBJ whole genome shotgun (WGS) entry which is preliminary data.</text>
</comment>
<keyword evidence="1" id="KW-0812">Transmembrane</keyword>
<dbReference type="AlphaFoldDB" id="A0A6V7RT43"/>
<dbReference type="EMBL" id="JACHFF010000004">
    <property type="protein sequence ID" value="MBB6424126.1"/>
    <property type="molecule type" value="Genomic_DNA"/>
</dbReference>
<reference evidence="3 5" key="2">
    <citation type="submission" date="2020-08" db="EMBL/GenBank/DDBJ databases">
        <title>Genomic Encyclopedia of Type Strains, Phase IV (KMG-IV): sequencing the most valuable type-strain genomes for metagenomic binning, comparative biology and taxonomic classification.</title>
        <authorList>
            <person name="Goeker M."/>
        </authorList>
    </citation>
    <scope>NUCLEOTIDE SEQUENCE [LARGE SCALE GENOMIC DNA]</scope>
    <source>
        <strain evidence="3 5">DSM 22419</strain>
    </source>
</reference>
<accession>A0A6V7RT43</accession>
<dbReference type="Proteomes" id="UP000545588">
    <property type="component" value="Unassembled WGS sequence"/>
</dbReference>
<gene>
    <name evidence="3" type="ORF">HNR41_002112</name>
    <name evidence="2" type="ORF">JEOCOQ751_01917</name>
</gene>
<feature type="transmembrane region" description="Helical" evidence="1">
    <location>
        <begin position="217"/>
        <end position="235"/>
    </location>
</feature>